<dbReference type="SUPFAM" id="SSF49503">
    <property type="entry name" value="Cupredoxins"/>
    <property type="match status" value="1"/>
</dbReference>
<dbReference type="EMBL" id="MIYU01000018">
    <property type="protein sequence ID" value="OIR14798.1"/>
    <property type="molecule type" value="Genomic_DNA"/>
</dbReference>
<organism evidence="4 5">
    <name type="scientific">Marine Group III euryarchaeote CG-Bathy1</name>
    <dbReference type="NCBI Taxonomy" id="1889001"/>
    <lineage>
        <taxon>Archaea</taxon>
        <taxon>Methanobacteriati</taxon>
        <taxon>Thermoplasmatota</taxon>
        <taxon>Thermoplasmata</taxon>
        <taxon>Candidatus Thermoprofundales</taxon>
    </lineage>
</organism>
<gene>
    <name evidence="4" type="ORF">BEU04_02690</name>
</gene>
<evidence type="ECO:0000313" key="5">
    <source>
        <dbReference type="Proteomes" id="UP000183815"/>
    </source>
</evidence>
<keyword evidence="1" id="KW-0479">Metal-binding</keyword>
<evidence type="ECO:0000313" key="4">
    <source>
        <dbReference type="EMBL" id="OIR14798.1"/>
    </source>
</evidence>
<dbReference type="InterPro" id="IPR000923">
    <property type="entry name" value="BlueCu_1"/>
</dbReference>
<keyword evidence="2" id="KW-0186">Copper</keyword>
<comment type="caution">
    <text evidence="4">The sequence shown here is derived from an EMBL/GenBank/DDBJ whole genome shotgun (WGS) entry which is preliminary data.</text>
</comment>
<evidence type="ECO:0000259" key="3">
    <source>
        <dbReference type="Pfam" id="PF00127"/>
    </source>
</evidence>
<feature type="domain" description="Blue (type 1) copper" evidence="3">
    <location>
        <begin position="32"/>
        <end position="114"/>
    </location>
</feature>
<dbReference type="Pfam" id="PF00127">
    <property type="entry name" value="Copper-bind"/>
    <property type="match status" value="1"/>
</dbReference>
<reference evidence="4 5" key="1">
    <citation type="submission" date="2016-08" db="EMBL/GenBank/DDBJ databases">
        <title>New Insights into Marine Group III Euryarchaeota, from dark to light.</title>
        <authorList>
            <person name="Haro-Moreno J.M."/>
            <person name="Rodriguez-Valera F."/>
            <person name="Lopez-Garcia P."/>
            <person name="Moreira D."/>
            <person name="Martin-Cuadrado A.B."/>
        </authorList>
    </citation>
    <scope>NUCLEOTIDE SEQUENCE [LARGE SCALE GENOMIC DNA]</scope>
    <source>
        <strain evidence="4">CG-Bathy1</strain>
    </source>
</reference>
<name>A0A1J5TRZ6_9ARCH</name>
<evidence type="ECO:0000256" key="1">
    <source>
        <dbReference type="ARBA" id="ARBA00022723"/>
    </source>
</evidence>
<protein>
    <recommendedName>
        <fullName evidence="3">Blue (type 1) copper domain-containing protein</fullName>
    </recommendedName>
</protein>
<dbReference type="GO" id="GO:0005507">
    <property type="term" value="F:copper ion binding"/>
    <property type="evidence" value="ECO:0007669"/>
    <property type="project" value="InterPro"/>
</dbReference>
<dbReference type="GO" id="GO:0009055">
    <property type="term" value="F:electron transfer activity"/>
    <property type="evidence" value="ECO:0007669"/>
    <property type="project" value="InterPro"/>
</dbReference>
<proteinExistence type="predicted"/>
<accession>A0A1J5TRZ6</accession>
<dbReference type="Proteomes" id="UP000183815">
    <property type="component" value="Unassembled WGS sequence"/>
</dbReference>
<evidence type="ECO:0000256" key="2">
    <source>
        <dbReference type="ARBA" id="ARBA00023008"/>
    </source>
</evidence>
<sequence length="153" mass="17038">MLVMIFLLPSFAAEVHTIYVVDYAFETPDGSTDIEISIGDTIIFQWNSTDTHNVAQIENEEDEGRLEGGFYSGEPISGTYNWTLPEEHTTSDITLFYICEPHYSMDSMRGKIIVGAGSSEPVDNSSTTIPTLPFLSILSILGLVSHFRRQHSN</sequence>
<dbReference type="Gene3D" id="2.60.40.420">
    <property type="entry name" value="Cupredoxins - blue copper proteins"/>
    <property type="match status" value="1"/>
</dbReference>
<dbReference type="InterPro" id="IPR008972">
    <property type="entry name" value="Cupredoxin"/>
</dbReference>
<dbReference type="AlphaFoldDB" id="A0A1J5TRZ6"/>